<sequence>MFASFLVICLSLRRLHDKQVTWSLMYIAFLSLPLNLYVSPDICFCVSYIPLPQISFFMYQTYCYDTDFSYSVSLFVLIFFISTL</sequence>
<organism evidence="1 2">
    <name type="scientific">Talaromyces proteolyticus</name>
    <dbReference type="NCBI Taxonomy" id="1131652"/>
    <lineage>
        <taxon>Eukaryota</taxon>
        <taxon>Fungi</taxon>
        <taxon>Dikarya</taxon>
        <taxon>Ascomycota</taxon>
        <taxon>Pezizomycotina</taxon>
        <taxon>Eurotiomycetes</taxon>
        <taxon>Eurotiomycetidae</taxon>
        <taxon>Eurotiales</taxon>
        <taxon>Trichocomaceae</taxon>
        <taxon>Talaromyces</taxon>
        <taxon>Talaromyces sect. Bacilispori</taxon>
    </lineage>
</organism>
<reference evidence="1" key="1">
    <citation type="submission" date="2021-12" db="EMBL/GenBank/DDBJ databases">
        <title>Convergent genome expansion in fungi linked to evolution of root-endophyte symbiosis.</title>
        <authorList>
            <consortium name="DOE Joint Genome Institute"/>
            <person name="Ke Y.-H."/>
            <person name="Bonito G."/>
            <person name="Liao H.-L."/>
            <person name="Looney B."/>
            <person name="Rojas-Flechas A."/>
            <person name="Nash J."/>
            <person name="Hameed K."/>
            <person name="Schadt C."/>
            <person name="Martin F."/>
            <person name="Crous P.W."/>
            <person name="Miettinen O."/>
            <person name="Magnuson J.K."/>
            <person name="Labbe J."/>
            <person name="Jacobson D."/>
            <person name="Doktycz M.J."/>
            <person name="Veneault-Fourrey C."/>
            <person name="Kuo A."/>
            <person name="Mondo S."/>
            <person name="Calhoun S."/>
            <person name="Riley R."/>
            <person name="Ohm R."/>
            <person name="LaButti K."/>
            <person name="Andreopoulos B."/>
            <person name="Pangilinan J."/>
            <person name="Nolan M."/>
            <person name="Tritt A."/>
            <person name="Clum A."/>
            <person name="Lipzen A."/>
            <person name="Daum C."/>
            <person name="Barry K."/>
            <person name="Grigoriev I.V."/>
            <person name="Vilgalys R."/>
        </authorList>
    </citation>
    <scope>NUCLEOTIDE SEQUENCE</scope>
    <source>
        <strain evidence="1">PMI_201</strain>
    </source>
</reference>
<proteinExistence type="predicted"/>
<evidence type="ECO:0000313" key="2">
    <source>
        <dbReference type="Proteomes" id="UP001201262"/>
    </source>
</evidence>
<protein>
    <submittedName>
        <fullName evidence="1">Uncharacterized protein</fullName>
    </submittedName>
</protein>
<dbReference type="Proteomes" id="UP001201262">
    <property type="component" value="Unassembled WGS sequence"/>
</dbReference>
<gene>
    <name evidence="1" type="ORF">BGW36DRAFT_186102</name>
</gene>
<evidence type="ECO:0000313" key="1">
    <source>
        <dbReference type="EMBL" id="KAH8696392.1"/>
    </source>
</evidence>
<dbReference type="EMBL" id="JAJTJA010000007">
    <property type="protein sequence ID" value="KAH8696392.1"/>
    <property type="molecule type" value="Genomic_DNA"/>
</dbReference>
<comment type="caution">
    <text evidence="1">The sequence shown here is derived from an EMBL/GenBank/DDBJ whole genome shotgun (WGS) entry which is preliminary data.</text>
</comment>
<dbReference type="RefSeq" id="XP_046071329.1">
    <property type="nucleotide sequence ID" value="XM_046209754.1"/>
</dbReference>
<dbReference type="AlphaFoldDB" id="A0AAD4KR26"/>
<name>A0AAD4KR26_9EURO</name>
<keyword evidence="2" id="KW-1185">Reference proteome</keyword>
<dbReference type="GeneID" id="70240041"/>
<accession>A0AAD4KR26</accession>